<evidence type="ECO:0000256" key="5">
    <source>
        <dbReference type="SAM" id="Coils"/>
    </source>
</evidence>
<dbReference type="InterPro" id="IPR002182">
    <property type="entry name" value="NB-ARC"/>
</dbReference>
<dbReference type="Gene3D" id="3.40.50.300">
    <property type="entry name" value="P-loop containing nucleotide triphosphate hydrolases"/>
    <property type="match status" value="1"/>
</dbReference>
<keyword evidence="5" id="KW-0175">Coiled coil</keyword>
<keyword evidence="4" id="KW-0067">ATP-binding</keyword>
<evidence type="ECO:0000256" key="3">
    <source>
        <dbReference type="ARBA" id="ARBA00022821"/>
    </source>
</evidence>
<dbReference type="SUPFAM" id="SSF52540">
    <property type="entry name" value="P-loop containing nucleoside triphosphate hydrolases"/>
    <property type="match status" value="1"/>
</dbReference>
<keyword evidence="3" id="KW-0611">Plant defense</keyword>
<dbReference type="Gene3D" id="1.10.8.430">
    <property type="entry name" value="Helical domain of apoptotic protease-activating factors"/>
    <property type="match status" value="1"/>
</dbReference>
<accession>A0A059B8X5</accession>
<dbReference type="InterPro" id="IPR032675">
    <property type="entry name" value="LRR_dom_sf"/>
</dbReference>
<dbReference type="STRING" id="71139.A0A059B8X5"/>
<evidence type="ECO:0000256" key="1">
    <source>
        <dbReference type="ARBA" id="ARBA00008894"/>
    </source>
</evidence>
<reference evidence="7" key="1">
    <citation type="submission" date="2013-07" db="EMBL/GenBank/DDBJ databases">
        <title>The genome of Eucalyptus grandis.</title>
        <authorList>
            <person name="Schmutz J."/>
            <person name="Hayes R."/>
            <person name="Myburg A."/>
            <person name="Tuskan G."/>
            <person name="Grattapaglia D."/>
            <person name="Rokhsar D.S."/>
        </authorList>
    </citation>
    <scope>NUCLEOTIDE SEQUENCE</scope>
    <source>
        <tissue evidence="7">Leaf extractions</tissue>
    </source>
</reference>
<evidence type="ECO:0000259" key="6">
    <source>
        <dbReference type="Pfam" id="PF00931"/>
    </source>
</evidence>
<organism evidence="7">
    <name type="scientific">Eucalyptus grandis</name>
    <name type="common">Flooded gum</name>
    <dbReference type="NCBI Taxonomy" id="71139"/>
    <lineage>
        <taxon>Eukaryota</taxon>
        <taxon>Viridiplantae</taxon>
        <taxon>Streptophyta</taxon>
        <taxon>Embryophyta</taxon>
        <taxon>Tracheophyta</taxon>
        <taxon>Spermatophyta</taxon>
        <taxon>Magnoliopsida</taxon>
        <taxon>eudicotyledons</taxon>
        <taxon>Gunneridae</taxon>
        <taxon>Pentapetalae</taxon>
        <taxon>rosids</taxon>
        <taxon>malvids</taxon>
        <taxon>Myrtales</taxon>
        <taxon>Myrtaceae</taxon>
        <taxon>Myrtoideae</taxon>
        <taxon>Eucalypteae</taxon>
        <taxon>Eucalyptus</taxon>
    </lineage>
</organism>
<evidence type="ECO:0000313" key="7">
    <source>
        <dbReference type="EMBL" id="KCW62687.1"/>
    </source>
</evidence>
<dbReference type="InterPro" id="IPR027417">
    <property type="entry name" value="P-loop_NTPase"/>
</dbReference>
<dbReference type="GO" id="GO:0006952">
    <property type="term" value="P:defense response"/>
    <property type="evidence" value="ECO:0007669"/>
    <property type="project" value="UniProtKB-KW"/>
</dbReference>
<sequence length="733" mass="83150">MVEAAATATAVEAYRDGKSLIAYVGPQINYANELGKNFKRLTEEKEKLFARRDDVEAKANKDKTKKKAKQCEAWIELENESRKGSWKRRHVLSASNLSKRLAEKCEELHSLWAQGRLETEAVVERPPEPVRTMHAPKTENKPSMHCAVEEILGYLRDREVKRIGLWGTVGVGKTTIMHNLNDDVEISKMFDIVISASVSKESSIEKLQKAIAQRLKLNTEGISDLKEILWRILEELENKRCFFWMKFGIKVVLASRYEHVCSDMEVDEFIHVKRLSPTEAWNMFREKVGRNINLPDVEPLAREVVTECAGLPLLIDRVARYFRRKDNVNDEEQKICFLYGALFPEDSDVYVDYLLESRGHGILHDLIDVSLLERSEKIKHVRMHKVLRNMALKISSEGKDSKFLVKACQGLKEAPNQEDWKMANHISLIENQLCTLPETVNCSSLLTLMLQKNKKLTLIPDLALCLNSCSLLTEFPTDLKALVNLEVLDIRGTGIDYLPVQIGDLLNLRCLRVFLSNSCNYPRSGHLDVLLSFCFPSVEYLTIFVSSSSLLTNTCFTFQFCIGYHESTRYRILDHFEYEIGKCLKYANGVGVDHAISVKGISSILDFSNANINKARGCLIEGCSDIEAMVDGNHSTEDALECMEKIVINDAPKLTCLWNGPIRSGSLAQLTSLIEECNEIREIIMKAENNNLDPSTLPDLKTLILIDLLKLRSIWTDNSLLWPSLEGITIESS</sequence>
<dbReference type="Gramene" id="KCW62687">
    <property type="protein sequence ID" value="KCW62687"/>
    <property type="gene ID" value="EUGRSUZ_G00248"/>
</dbReference>
<comment type="similarity">
    <text evidence="1">Belongs to the disease resistance NB-LRR family.</text>
</comment>
<feature type="coiled-coil region" evidence="5">
    <location>
        <begin position="31"/>
        <end position="58"/>
    </location>
</feature>
<evidence type="ECO:0000256" key="4">
    <source>
        <dbReference type="ARBA" id="ARBA00022840"/>
    </source>
</evidence>
<dbReference type="PANTHER" id="PTHR33463:SF186">
    <property type="entry name" value="NB-ARC DOMAIN-CONTAINING PROTEIN"/>
    <property type="match status" value="1"/>
</dbReference>
<evidence type="ECO:0000256" key="2">
    <source>
        <dbReference type="ARBA" id="ARBA00022741"/>
    </source>
</evidence>
<dbReference type="GO" id="GO:0005524">
    <property type="term" value="F:ATP binding"/>
    <property type="evidence" value="ECO:0007669"/>
    <property type="project" value="UniProtKB-KW"/>
</dbReference>
<dbReference type="SUPFAM" id="SSF52058">
    <property type="entry name" value="L domain-like"/>
    <property type="match status" value="1"/>
</dbReference>
<dbReference type="PRINTS" id="PR00364">
    <property type="entry name" value="DISEASERSIST"/>
</dbReference>
<proteinExistence type="inferred from homology"/>
<name>A0A059B8X5_EUCGR</name>
<dbReference type="AlphaFoldDB" id="A0A059B8X5"/>
<feature type="domain" description="NB-ARC" evidence="6">
    <location>
        <begin position="147"/>
        <end position="291"/>
    </location>
</feature>
<keyword evidence="2" id="KW-0547">Nucleotide-binding</keyword>
<dbReference type="PANTHER" id="PTHR33463">
    <property type="entry name" value="NB-ARC DOMAIN-CONTAINING PROTEIN-RELATED"/>
    <property type="match status" value="1"/>
</dbReference>
<dbReference type="EMBL" id="KK198759">
    <property type="protein sequence ID" value="KCW62687.1"/>
    <property type="molecule type" value="Genomic_DNA"/>
</dbReference>
<dbReference type="InParanoid" id="A0A059B8X5"/>
<protein>
    <recommendedName>
        <fullName evidence="6">NB-ARC domain-containing protein</fullName>
    </recommendedName>
</protein>
<dbReference type="OMA" id="CEAWIEL"/>
<gene>
    <name evidence="7" type="ORF">EUGRSUZ_G00248</name>
</gene>
<dbReference type="InterPro" id="IPR050905">
    <property type="entry name" value="Plant_NBS-LRR"/>
</dbReference>
<dbReference type="Gene3D" id="3.80.10.10">
    <property type="entry name" value="Ribonuclease Inhibitor"/>
    <property type="match status" value="1"/>
</dbReference>
<dbReference type="InterPro" id="IPR042197">
    <property type="entry name" value="Apaf_helical"/>
</dbReference>
<dbReference type="GO" id="GO:0043531">
    <property type="term" value="F:ADP binding"/>
    <property type="evidence" value="ECO:0007669"/>
    <property type="project" value="InterPro"/>
</dbReference>
<dbReference type="Pfam" id="PF00931">
    <property type="entry name" value="NB-ARC"/>
    <property type="match status" value="1"/>
</dbReference>